<keyword evidence="6" id="KW-1185">Reference proteome</keyword>
<evidence type="ECO:0000313" key="3">
    <source>
        <dbReference type="EMBL" id="MDA1387907.1"/>
    </source>
</evidence>
<reference evidence="3" key="1">
    <citation type="submission" date="2022-12" db="EMBL/GenBank/DDBJ databases">
        <title>Gycomyces niveus sp.nov., a novel actinomycete isolated from soil in Shouguang.</title>
        <authorList>
            <person name="Yang X."/>
        </authorList>
    </citation>
    <scope>NUCLEOTIDE SEQUENCE</scope>
    <source>
        <strain evidence="3">DSM 44724</strain>
    </source>
</reference>
<evidence type="ECO:0000313" key="4">
    <source>
        <dbReference type="EMBL" id="MDR7336575.1"/>
    </source>
</evidence>
<comment type="caution">
    <text evidence="3">The sequence shown here is derived from an EMBL/GenBank/DDBJ whole genome shotgun (WGS) entry which is preliminary data.</text>
</comment>
<proteinExistence type="predicted"/>
<evidence type="ECO:0000313" key="5">
    <source>
        <dbReference type="Proteomes" id="UP001145799"/>
    </source>
</evidence>
<dbReference type="AlphaFoldDB" id="A0A9X3PRG1"/>
<keyword evidence="2" id="KW-1133">Transmembrane helix</keyword>
<organism evidence="3 5">
    <name type="scientific">Glycomyces lechevalierae</name>
    <dbReference type="NCBI Taxonomy" id="256034"/>
    <lineage>
        <taxon>Bacteria</taxon>
        <taxon>Bacillati</taxon>
        <taxon>Actinomycetota</taxon>
        <taxon>Actinomycetes</taxon>
        <taxon>Glycomycetales</taxon>
        <taxon>Glycomycetaceae</taxon>
        <taxon>Glycomyces</taxon>
    </lineage>
</organism>
<sequence length="783" mass="86456">MTELPGPTGPKPLYRRHRNRNGRPLARAAAFSAVVALLLVYLGAAPAQSQQPYPVEPYEIGAGIAAPWQQTVYYPYDSVGFWLDELVWHSSLYDEPNGDSAAVGMGDDYITWYDQKYDWAAIAKIYDEEPQSKYPIGTIQHVLSRWVEYGLNKYLDWGNFDADRREELFYRWLRGYVTPLDNNSQGGEGESLIGAAEKFAAQGYEHDATFKEGSLKRFDFFLRDASGKIVHIVEVKSGDWTKKQIRSRLDLALEEGTPLVSFYFLARQTPKQIETLQALFAEAKYAGITVETFELPAVGEPRPHPNRNYPPDDESGSATGGGVPSGPPPPLPGALASEGDYAADNPSADAIAQSPSSEEEAAVSDATAQGLAEERGFESAEDADMATDPLGGVDFSTLELRYVSDTYDGGLGSGVDYAYQVDPAEGVEVSYGGQESAQLASDSFFTWLALHPSSFTVNLNPDEPDRIIDAEFGKTDAGRVLLEADLQMKKSVADFIHPDSDLGAQYWEALQGETKCISMRQWIVPEPAVVHENDDELFILDAPLEVKMETEYLETAGVGGVGGCTGQSESDTQANEQIYRDMILPELEEAINTAPEYADLRRVYASRVAAEWFRDRSLTHTTAFSDVIDSGDASAWYSRTPWDPEEVFDRYVQSYTEGEFEVERTTQEGNYLVTYVYVYGGVNFSDVPEDELGAEAFDAEHPELDAAVEQALLGPASEEGANLVWLGGQTTQRPPWDPFPQPASPLSNPWFYVLTGLPVFAWLAFGGYLTWRRPRRAKGSVAS</sequence>
<feature type="transmembrane region" description="Helical" evidence="2">
    <location>
        <begin position="750"/>
        <end position="771"/>
    </location>
</feature>
<gene>
    <name evidence="4" type="ORF">J2S69_000294</name>
    <name evidence="3" type="ORF">O2L01_23135</name>
</gene>
<keyword evidence="2" id="KW-0812">Transmembrane</keyword>
<dbReference type="EMBL" id="JAVDYD010000001">
    <property type="protein sequence ID" value="MDR7336575.1"/>
    <property type="molecule type" value="Genomic_DNA"/>
</dbReference>
<dbReference type="RefSeq" id="WP_270124406.1">
    <property type="nucleotide sequence ID" value="NZ_BAAAOM010000002.1"/>
</dbReference>
<accession>A0A9X3PRG1</accession>
<name>A0A9X3PRG1_9ACTN</name>
<protein>
    <submittedName>
        <fullName evidence="3">Uncharacterized protein</fullName>
    </submittedName>
</protein>
<dbReference type="Proteomes" id="UP001145799">
    <property type="component" value="Unassembled WGS sequence"/>
</dbReference>
<keyword evidence="2" id="KW-0472">Membrane</keyword>
<dbReference type="EMBL" id="JAPZVQ010000020">
    <property type="protein sequence ID" value="MDA1387907.1"/>
    <property type="molecule type" value="Genomic_DNA"/>
</dbReference>
<evidence type="ECO:0000313" key="6">
    <source>
        <dbReference type="Proteomes" id="UP001183604"/>
    </source>
</evidence>
<feature type="region of interest" description="Disordered" evidence="1">
    <location>
        <begin position="296"/>
        <end position="388"/>
    </location>
</feature>
<feature type="transmembrane region" description="Helical" evidence="2">
    <location>
        <begin position="25"/>
        <end position="44"/>
    </location>
</feature>
<evidence type="ECO:0000256" key="2">
    <source>
        <dbReference type="SAM" id="Phobius"/>
    </source>
</evidence>
<evidence type="ECO:0000256" key="1">
    <source>
        <dbReference type="SAM" id="MobiDB-lite"/>
    </source>
</evidence>
<reference evidence="4 6" key="2">
    <citation type="submission" date="2023-07" db="EMBL/GenBank/DDBJ databases">
        <title>Sequencing the genomes of 1000 actinobacteria strains.</title>
        <authorList>
            <person name="Klenk H.-P."/>
        </authorList>
    </citation>
    <scope>NUCLEOTIDE SEQUENCE [LARGE SCALE GENOMIC DNA]</scope>
    <source>
        <strain evidence="4 6">DSM 44724</strain>
    </source>
</reference>
<dbReference type="Proteomes" id="UP001183604">
    <property type="component" value="Unassembled WGS sequence"/>
</dbReference>